<sequence length="274" mass="31338">MEYSSLNELKQQVNELEAIATQAYQNKENQENEKEAEHYSKIMDPVISDSFTELCKRACMICSFLSDNFTKISWLEKALEICDKDEEAKSLALINISNYYSKIGQFKSAAQYLEKSLKIDIRLNKNSTRAETHLSLCTMYSQMGKHESAKRQATNGIIFLQLKIKNAFVPKFDEERRRAAEKDLKLACLTFKDDIAVLALCYHNLAIEQEFLSEFDDSIKSFLKAKLTAEDYLGDENPLTRHLSQVYTKAKTNLEAHIAKTASSGSQKSQIFNH</sequence>
<dbReference type="Gene3D" id="1.25.40.10">
    <property type="entry name" value="Tetratricopeptide repeat domain"/>
    <property type="match status" value="1"/>
</dbReference>
<evidence type="ECO:0008006" key="5">
    <source>
        <dbReference type="Google" id="ProtNLM"/>
    </source>
</evidence>
<gene>
    <name evidence="3" type="ORF">ECRASSUSDP1_LOCUS18459</name>
</gene>
<reference evidence="3" key="1">
    <citation type="submission" date="2023-07" db="EMBL/GenBank/DDBJ databases">
        <authorList>
            <consortium name="AG Swart"/>
            <person name="Singh M."/>
            <person name="Singh A."/>
            <person name="Seah K."/>
            <person name="Emmerich C."/>
        </authorList>
    </citation>
    <scope>NUCLEOTIDE SEQUENCE</scope>
    <source>
        <strain evidence="3">DP1</strain>
    </source>
</reference>
<evidence type="ECO:0000313" key="4">
    <source>
        <dbReference type="Proteomes" id="UP001295684"/>
    </source>
</evidence>
<comment type="caution">
    <text evidence="3">The sequence shown here is derived from an EMBL/GenBank/DDBJ whole genome shotgun (WGS) entry which is preliminary data.</text>
</comment>
<name>A0AAD2D273_EUPCR</name>
<dbReference type="SMART" id="SM00028">
    <property type="entry name" value="TPR"/>
    <property type="match status" value="2"/>
</dbReference>
<proteinExistence type="predicted"/>
<dbReference type="Proteomes" id="UP001295684">
    <property type="component" value="Unassembled WGS sequence"/>
</dbReference>
<feature type="repeat" description="TPR" evidence="1">
    <location>
        <begin position="90"/>
        <end position="123"/>
    </location>
</feature>
<keyword evidence="2" id="KW-0175">Coiled coil</keyword>
<evidence type="ECO:0000256" key="2">
    <source>
        <dbReference type="SAM" id="Coils"/>
    </source>
</evidence>
<protein>
    <recommendedName>
        <fullName evidence="5">Tetratricopeptide repeat protein</fullName>
    </recommendedName>
</protein>
<dbReference type="InterPro" id="IPR019734">
    <property type="entry name" value="TPR_rpt"/>
</dbReference>
<dbReference type="AlphaFoldDB" id="A0AAD2D273"/>
<dbReference type="SUPFAM" id="SSF48452">
    <property type="entry name" value="TPR-like"/>
    <property type="match status" value="1"/>
</dbReference>
<dbReference type="EMBL" id="CAMPGE010018684">
    <property type="protein sequence ID" value="CAI2377078.1"/>
    <property type="molecule type" value="Genomic_DNA"/>
</dbReference>
<keyword evidence="4" id="KW-1185">Reference proteome</keyword>
<accession>A0AAD2D273</accession>
<dbReference type="InterPro" id="IPR011990">
    <property type="entry name" value="TPR-like_helical_dom_sf"/>
</dbReference>
<dbReference type="PROSITE" id="PS50005">
    <property type="entry name" value="TPR"/>
    <property type="match status" value="1"/>
</dbReference>
<evidence type="ECO:0000313" key="3">
    <source>
        <dbReference type="EMBL" id="CAI2377078.1"/>
    </source>
</evidence>
<feature type="coiled-coil region" evidence="2">
    <location>
        <begin position="6"/>
        <end position="33"/>
    </location>
</feature>
<organism evidence="3 4">
    <name type="scientific">Euplotes crassus</name>
    <dbReference type="NCBI Taxonomy" id="5936"/>
    <lineage>
        <taxon>Eukaryota</taxon>
        <taxon>Sar</taxon>
        <taxon>Alveolata</taxon>
        <taxon>Ciliophora</taxon>
        <taxon>Intramacronucleata</taxon>
        <taxon>Spirotrichea</taxon>
        <taxon>Hypotrichia</taxon>
        <taxon>Euplotida</taxon>
        <taxon>Euplotidae</taxon>
        <taxon>Moneuplotes</taxon>
    </lineage>
</organism>
<keyword evidence="1" id="KW-0802">TPR repeat</keyword>
<evidence type="ECO:0000256" key="1">
    <source>
        <dbReference type="PROSITE-ProRule" id="PRU00339"/>
    </source>
</evidence>